<dbReference type="AlphaFoldDB" id="A0A7X6HAZ4"/>
<evidence type="ECO:0008006" key="4">
    <source>
        <dbReference type="Google" id="ProtNLM"/>
    </source>
</evidence>
<organism evidence="2 3">
    <name type="scientific">Arthrobacter mobilis</name>
    <dbReference type="NCBI Taxonomy" id="2724944"/>
    <lineage>
        <taxon>Bacteria</taxon>
        <taxon>Bacillati</taxon>
        <taxon>Actinomycetota</taxon>
        <taxon>Actinomycetes</taxon>
        <taxon>Micrococcales</taxon>
        <taxon>Micrococcaceae</taxon>
        <taxon>Arthrobacter</taxon>
    </lineage>
</organism>
<feature type="signal peptide" evidence="1">
    <location>
        <begin position="1"/>
        <end position="26"/>
    </location>
</feature>
<keyword evidence="3" id="KW-1185">Reference proteome</keyword>
<evidence type="ECO:0000256" key="1">
    <source>
        <dbReference type="SAM" id="SignalP"/>
    </source>
</evidence>
<evidence type="ECO:0000313" key="2">
    <source>
        <dbReference type="EMBL" id="NKX53310.1"/>
    </source>
</evidence>
<gene>
    <name evidence="2" type="ORF">HGG74_01905</name>
</gene>
<reference evidence="2 3" key="1">
    <citation type="submission" date="2020-04" db="EMBL/GenBank/DDBJ databases">
        <title>Arthrobacter sp. nov.</title>
        <authorList>
            <person name="Liu S."/>
        </authorList>
    </citation>
    <scope>NUCLEOTIDE SEQUENCE [LARGE SCALE GENOMIC DNA]</scope>
    <source>
        <strain evidence="2 3">E918</strain>
    </source>
</reference>
<name>A0A7X6HAZ4_9MICC</name>
<dbReference type="RefSeq" id="WP_168484631.1">
    <property type="nucleotide sequence ID" value="NZ_JAAZSQ010000001.1"/>
</dbReference>
<keyword evidence="1" id="KW-0732">Signal</keyword>
<sequence length="48" mass="4617">MIKKLSASVLIAAVLAVAGATAPAAAADGKVTVSKSGTSTTNGGLWPY</sequence>
<dbReference type="EMBL" id="JAAZSQ010000001">
    <property type="protein sequence ID" value="NKX53310.1"/>
    <property type="molecule type" value="Genomic_DNA"/>
</dbReference>
<dbReference type="Proteomes" id="UP000544090">
    <property type="component" value="Unassembled WGS sequence"/>
</dbReference>
<comment type="caution">
    <text evidence="2">The sequence shown here is derived from an EMBL/GenBank/DDBJ whole genome shotgun (WGS) entry which is preliminary data.</text>
</comment>
<evidence type="ECO:0000313" key="3">
    <source>
        <dbReference type="Proteomes" id="UP000544090"/>
    </source>
</evidence>
<protein>
    <recommendedName>
        <fullName evidence="4">Amino acid ABC transporter substrate-binding protein</fullName>
    </recommendedName>
</protein>
<feature type="chain" id="PRO_5031498632" description="Amino acid ABC transporter substrate-binding protein" evidence="1">
    <location>
        <begin position="27"/>
        <end position="48"/>
    </location>
</feature>
<proteinExistence type="predicted"/>
<accession>A0A7X6HAZ4</accession>